<dbReference type="NCBIfam" id="TIGR00928">
    <property type="entry name" value="purB"/>
    <property type="match status" value="1"/>
</dbReference>
<reference evidence="16 18" key="1">
    <citation type="submission" date="2018-10" db="EMBL/GenBank/DDBJ databases">
        <title>Co-occurring genomic capacity for anaerobic methane metabolism and dissimilatory sulfite reduction discovered in the Korarchaeota.</title>
        <authorList>
            <person name="Mckay L.J."/>
            <person name="Dlakic M."/>
            <person name="Fields M.W."/>
            <person name="Delmont T.O."/>
            <person name="Eren A.M."/>
            <person name="Jay Z.J."/>
            <person name="Klingelsmith K.B."/>
            <person name="Rusch D.B."/>
            <person name="Inskeep W.P."/>
        </authorList>
    </citation>
    <scope>NUCLEOTIDE SEQUENCE [LARGE SCALE GENOMIC DNA]</scope>
    <source>
        <strain evidence="16 18">MDKW</strain>
    </source>
</reference>
<feature type="domain" description="Adenylosuccinate lyase C-terminal" evidence="15">
    <location>
        <begin position="366"/>
        <end position="444"/>
    </location>
</feature>
<dbReference type="InterPro" id="IPR022761">
    <property type="entry name" value="Fumarate_lyase_N"/>
</dbReference>
<protein>
    <recommendedName>
        <fullName evidence="6 13">Adenylosuccinate lyase</fullName>
        <shortName evidence="14">ASL</shortName>
        <ecNumber evidence="5 13">4.3.2.2</ecNumber>
    </recommendedName>
    <alternativeName>
        <fullName evidence="11 14">Adenylosuccinase</fullName>
    </alternativeName>
</protein>
<dbReference type="Pfam" id="PF00206">
    <property type="entry name" value="Lyase_1"/>
    <property type="match status" value="1"/>
</dbReference>
<dbReference type="GO" id="GO:0044208">
    <property type="term" value="P:'de novo' AMP biosynthetic process"/>
    <property type="evidence" value="ECO:0007669"/>
    <property type="project" value="UniProtKB-UniPathway"/>
</dbReference>
<evidence type="ECO:0000313" key="19">
    <source>
        <dbReference type="Proteomes" id="UP000316217"/>
    </source>
</evidence>
<evidence type="ECO:0000256" key="10">
    <source>
        <dbReference type="ARBA" id="ARBA00025012"/>
    </source>
</evidence>
<evidence type="ECO:0000256" key="4">
    <source>
        <dbReference type="ARBA" id="ARBA00011668"/>
    </source>
</evidence>
<evidence type="ECO:0000256" key="1">
    <source>
        <dbReference type="ARBA" id="ARBA00004706"/>
    </source>
</evidence>
<comment type="pathway">
    <text evidence="2 14">Purine metabolism; AMP biosynthesis via de novo pathway; AMP from IMP: step 2/2.</text>
</comment>
<dbReference type="CDD" id="cd01360">
    <property type="entry name" value="Adenylsuccinate_lyase_1"/>
    <property type="match status" value="1"/>
</dbReference>
<dbReference type="EMBL" id="RCOS01000087">
    <property type="protein sequence ID" value="RSN74734.1"/>
    <property type="molecule type" value="Genomic_DNA"/>
</dbReference>
<dbReference type="GO" id="GO:0004018">
    <property type="term" value="F:N6-(1,2-dicarboxyethyl)AMP AMP-lyase (fumarate-forming) activity"/>
    <property type="evidence" value="ECO:0007669"/>
    <property type="project" value="UniProtKB-UniRule"/>
</dbReference>
<dbReference type="InterPro" id="IPR008948">
    <property type="entry name" value="L-Aspartase-like"/>
</dbReference>
<evidence type="ECO:0000256" key="14">
    <source>
        <dbReference type="RuleBase" id="RU361172"/>
    </source>
</evidence>
<gene>
    <name evidence="16" type="primary">purB</name>
    <name evidence="16" type="ORF">D6D85_07760</name>
    <name evidence="17" type="ORF">EF810_01520</name>
</gene>
<comment type="catalytic activity">
    <reaction evidence="9">
        <text>(2S)-2-[5-amino-1-(5-phospho-beta-D-ribosyl)imidazole-4-carboxamido]succinate = 5-amino-1-(5-phospho-beta-D-ribosyl)imidazole-4-carboxamide + fumarate</text>
        <dbReference type="Rhea" id="RHEA:23920"/>
        <dbReference type="ChEBI" id="CHEBI:29806"/>
        <dbReference type="ChEBI" id="CHEBI:58443"/>
        <dbReference type="ChEBI" id="CHEBI:58475"/>
        <dbReference type="EC" id="4.3.2.2"/>
    </reaction>
    <physiologicalReaction direction="left-to-right" evidence="9">
        <dbReference type="Rhea" id="RHEA:23921"/>
    </physiologicalReaction>
</comment>
<sequence>MMPRGGSLMPIHPIESRYGSKEMRNIFEYDNRIRIMARVEAELARVEAELGIIPKEAADVIGKAAEMVTSDLVREEERIVKHETMALVRAISKLAGDYGEYVHYGATSNDILDTAMAIQLRDASKIIISRMLELTEAIIKRGRESLDFISLGRTHGMAAIPMPFGFKFALWASIMKRNIDRYELACRRAVKGKFSGAIGTMASLGRIGMEIQRKLMERLGLESEEITTQIVPRDELCELLLTMALISSTLEMMANEIRNLHRSEIAEVTEPFEEEQVGSSTMPHKVNPINSEKVCGLARVMRGIAVASLENVVIEHERDLTNSSVERIIIPEAFLLLEEQLITLNYVVRNMKLNSNAMKENIERTKGFIMAERVMMELSKSLGRQKSHETIRRISMEAMKKGITFEEALLRSEVSKYLTPDEIHELLKPENYLGMGKEIAESVFNSVEEFIRKKRIQ</sequence>
<evidence type="ECO:0000256" key="6">
    <source>
        <dbReference type="ARBA" id="ARBA00017058"/>
    </source>
</evidence>
<dbReference type="EC" id="4.3.2.2" evidence="5 13"/>
<evidence type="ECO:0000256" key="8">
    <source>
        <dbReference type="ARBA" id="ARBA00023239"/>
    </source>
</evidence>
<evidence type="ECO:0000256" key="3">
    <source>
        <dbReference type="ARBA" id="ARBA00008273"/>
    </source>
</evidence>
<evidence type="ECO:0000256" key="12">
    <source>
        <dbReference type="ARBA" id="ARBA00049115"/>
    </source>
</evidence>
<evidence type="ECO:0000256" key="9">
    <source>
        <dbReference type="ARBA" id="ARBA00024477"/>
    </source>
</evidence>
<evidence type="ECO:0000256" key="5">
    <source>
        <dbReference type="ARBA" id="ARBA00012339"/>
    </source>
</evidence>
<dbReference type="Pfam" id="PF10397">
    <property type="entry name" value="ADSL_C"/>
    <property type="match status" value="1"/>
</dbReference>
<comment type="similarity">
    <text evidence="3 14">Belongs to the lyase 1 family. Adenylosuccinate lyase subfamily.</text>
</comment>
<dbReference type="PROSITE" id="PS00163">
    <property type="entry name" value="FUMARATE_LYASES"/>
    <property type="match status" value="1"/>
</dbReference>
<dbReference type="InterPro" id="IPR024083">
    <property type="entry name" value="Fumarase/histidase_N"/>
</dbReference>
<dbReference type="GO" id="GO:0070626">
    <property type="term" value="F:(S)-2-(5-amino-1-(5-phospho-D-ribosyl)imidazole-4-carboxamido) succinate lyase (fumarate-forming) activity"/>
    <property type="evidence" value="ECO:0007669"/>
    <property type="project" value="TreeGrafter"/>
</dbReference>
<keyword evidence="8 14" id="KW-0456">Lyase</keyword>
<dbReference type="InterPro" id="IPR020557">
    <property type="entry name" value="Fumarate_lyase_CS"/>
</dbReference>
<comment type="caution">
    <text evidence="16">The sequence shown here is derived from an EMBL/GenBank/DDBJ whole genome shotgun (WGS) entry which is preliminary data.</text>
</comment>
<evidence type="ECO:0000313" key="18">
    <source>
        <dbReference type="Proteomes" id="UP000277582"/>
    </source>
</evidence>
<dbReference type="Gene3D" id="1.10.40.30">
    <property type="entry name" value="Fumarase/aspartase (C-terminal domain)"/>
    <property type="match status" value="1"/>
</dbReference>
<dbReference type="UniPathway" id="UPA00074">
    <property type="reaction ID" value="UER00132"/>
</dbReference>
<organism evidence="16 18">
    <name type="scientific">Candidatus Methanodesulfokora washburnensis</name>
    <dbReference type="NCBI Taxonomy" id="2478471"/>
    <lineage>
        <taxon>Archaea</taxon>
        <taxon>Thermoproteota</taxon>
        <taxon>Candidatus Korarchaeia</taxon>
        <taxon>Candidatus Korarchaeia incertae sedis</taxon>
        <taxon>Candidatus Methanodesulfokora</taxon>
    </lineage>
</organism>
<dbReference type="Proteomes" id="UP000277582">
    <property type="component" value="Unassembled WGS sequence"/>
</dbReference>
<comment type="function">
    <text evidence="10">Catalyzes two reactions in de novo purine nucleotide biosynthesis. Catalyzes the breakdown of 5-aminoimidazole- (N-succinylocarboxamide) ribotide (SAICAR or 2-[5-amino-1-(5-phospho-beta-D-ribosyl)imidazole-4-carboxamido]succinate) to 5-aminoimidazole-4-carboxamide ribotide (AICAR or 5-amino-1-(5-phospho-beta-D-ribosyl)imidazole-4-carboxamide) and fumarate, and of adenylosuccinate (ADS or N(6)-(1,2-dicarboxyethyl)-AMP) to adenosine monophosphate (AMP) and fumarate.</text>
</comment>
<evidence type="ECO:0000313" key="16">
    <source>
        <dbReference type="EMBL" id="RSN74734.1"/>
    </source>
</evidence>
<evidence type="ECO:0000256" key="7">
    <source>
        <dbReference type="ARBA" id="ARBA00022755"/>
    </source>
</evidence>
<evidence type="ECO:0000313" key="17">
    <source>
        <dbReference type="EMBL" id="RZN63052.1"/>
    </source>
</evidence>
<keyword evidence="7 14" id="KW-0658">Purine biosynthesis</keyword>
<evidence type="ECO:0000256" key="11">
    <source>
        <dbReference type="ARBA" id="ARBA00030717"/>
    </source>
</evidence>
<dbReference type="GO" id="GO:0006189">
    <property type="term" value="P:'de novo' IMP biosynthetic process"/>
    <property type="evidence" value="ECO:0007669"/>
    <property type="project" value="UniProtKB-UniPathway"/>
</dbReference>
<dbReference type="UniPathway" id="UPA00075">
    <property type="reaction ID" value="UER00336"/>
</dbReference>
<dbReference type="PANTHER" id="PTHR43172">
    <property type="entry name" value="ADENYLOSUCCINATE LYASE"/>
    <property type="match status" value="1"/>
</dbReference>
<proteinExistence type="inferred from homology"/>
<comment type="pathway">
    <text evidence="1 14">Purine metabolism; IMP biosynthesis via de novo pathway; 5-amino-1-(5-phospho-D-ribosyl)imidazole-4-carboxamide from 5-amino-1-(5-phospho-D-ribosyl)imidazole-4-carboxylate: step 2/2.</text>
</comment>
<dbReference type="Gene3D" id="1.20.200.10">
    <property type="entry name" value="Fumarase/aspartase (Central domain)"/>
    <property type="match status" value="1"/>
</dbReference>
<dbReference type="Gene3D" id="1.10.275.10">
    <property type="entry name" value="Fumarase/aspartase (N-terminal domain)"/>
    <property type="match status" value="1"/>
</dbReference>
<dbReference type="InterPro" id="IPR000362">
    <property type="entry name" value="Fumarate_lyase_fam"/>
</dbReference>
<reference evidence="17 19" key="2">
    <citation type="journal article" date="2019" name="Nat. Microbiol.">
        <title>Wide diversity of methane and short-chain alkane metabolisms in uncultured archaea.</title>
        <authorList>
            <person name="Borrel G."/>
            <person name="Adam P.S."/>
            <person name="McKay L.J."/>
            <person name="Chen L.X."/>
            <person name="Sierra-Garcia I.N."/>
            <person name="Sieber C.M."/>
            <person name="Letourneur Q."/>
            <person name="Ghozlane A."/>
            <person name="Andersen G.L."/>
            <person name="Li W.J."/>
            <person name="Hallam S.J."/>
            <person name="Muyzer G."/>
            <person name="de Oliveira V.M."/>
            <person name="Inskeep W.P."/>
            <person name="Banfield J.F."/>
            <person name="Gribaldo S."/>
        </authorList>
    </citation>
    <scope>NUCLEOTIDE SEQUENCE [LARGE SCALE GENOMIC DNA]</scope>
    <source>
        <strain evidence="17">NM4</strain>
    </source>
</reference>
<dbReference type="GO" id="GO:0005829">
    <property type="term" value="C:cytosol"/>
    <property type="evidence" value="ECO:0007669"/>
    <property type="project" value="TreeGrafter"/>
</dbReference>
<evidence type="ECO:0000256" key="13">
    <source>
        <dbReference type="NCBIfam" id="TIGR00928"/>
    </source>
</evidence>
<dbReference type="SMART" id="SM00998">
    <property type="entry name" value="ADSL_C"/>
    <property type="match status" value="1"/>
</dbReference>
<dbReference type="Proteomes" id="UP000316217">
    <property type="component" value="Unassembled WGS sequence"/>
</dbReference>
<dbReference type="InterPro" id="IPR004769">
    <property type="entry name" value="Pur_lyase"/>
</dbReference>
<dbReference type="InterPro" id="IPR019468">
    <property type="entry name" value="AdenyloSucc_lyase_C"/>
</dbReference>
<evidence type="ECO:0000256" key="2">
    <source>
        <dbReference type="ARBA" id="ARBA00004734"/>
    </source>
</evidence>
<accession>A0A3R9PW99</accession>
<dbReference type="AlphaFoldDB" id="A0A3R9PW99"/>
<dbReference type="EMBL" id="RXII01000026">
    <property type="protein sequence ID" value="RZN63052.1"/>
    <property type="molecule type" value="Genomic_DNA"/>
</dbReference>
<dbReference type="FunFam" id="1.20.200.10:FF:000008">
    <property type="entry name" value="Adenylosuccinate lyase"/>
    <property type="match status" value="1"/>
</dbReference>
<dbReference type="PRINTS" id="PR00149">
    <property type="entry name" value="FUMRATELYASE"/>
</dbReference>
<dbReference type="PRINTS" id="PR00145">
    <property type="entry name" value="ARGSUCLYASE"/>
</dbReference>
<dbReference type="PANTHER" id="PTHR43172:SF1">
    <property type="entry name" value="ADENYLOSUCCINATE LYASE"/>
    <property type="match status" value="1"/>
</dbReference>
<comment type="catalytic activity">
    <reaction evidence="12">
        <text>N(6)-(1,2-dicarboxyethyl)-AMP = fumarate + AMP</text>
        <dbReference type="Rhea" id="RHEA:16853"/>
        <dbReference type="ChEBI" id="CHEBI:29806"/>
        <dbReference type="ChEBI" id="CHEBI:57567"/>
        <dbReference type="ChEBI" id="CHEBI:456215"/>
        <dbReference type="EC" id="4.3.2.2"/>
    </reaction>
    <physiologicalReaction direction="left-to-right" evidence="12">
        <dbReference type="Rhea" id="RHEA:16854"/>
    </physiologicalReaction>
</comment>
<name>A0A3R9PW99_9CREN</name>
<comment type="subunit">
    <text evidence="4">Homotetramer. Residues from neighboring subunits contribute catalytic and substrate-binding residues to each active site.</text>
</comment>
<dbReference type="SUPFAM" id="SSF48557">
    <property type="entry name" value="L-aspartase-like"/>
    <property type="match status" value="1"/>
</dbReference>
<keyword evidence="18" id="KW-1185">Reference proteome</keyword>
<evidence type="ECO:0000259" key="15">
    <source>
        <dbReference type="SMART" id="SM00998"/>
    </source>
</evidence>